<reference evidence="1 2" key="1">
    <citation type="submission" date="2014-12" db="EMBL/GenBank/DDBJ databases">
        <title>Draft genome sequences of 10 type strains of Lactococcus.</title>
        <authorList>
            <person name="Sun Z."/>
            <person name="Zhong Z."/>
            <person name="Liu W."/>
            <person name="Zhang W."/>
            <person name="Zhang H."/>
        </authorList>
    </citation>
    <scope>NUCLEOTIDE SEQUENCE [LARGE SCALE GENOMIC DNA]</scope>
    <source>
        <strain evidence="1 2">DSM 6634</strain>
    </source>
</reference>
<gene>
    <name evidence="1" type="ORF">RU86_GL001538</name>
</gene>
<proteinExistence type="predicted"/>
<comment type="caution">
    <text evidence="1">The sequence shown here is derived from an EMBL/GenBank/DDBJ whole genome shotgun (WGS) entry which is preliminary data.</text>
</comment>
<evidence type="ECO:0000313" key="1">
    <source>
        <dbReference type="EMBL" id="PCS08513.1"/>
    </source>
</evidence>
<keyword evidence="2" id="KW-1185">Reference proteome</keyword>
<evidence type="ECO:0000313" key="2">
    <source>
        <dbReference type="Proteomes" id="UP000218282"/>
    </source>
</evidence>
<organism evidence="1 2">
    <name type="scientific">Pseudolactococcus piscium</name>
    <dbReference type="NCBI Taxonomy" id="1364"/>
    <lineage>
        <taxon>Bacteria</taxon>
        <taxon>Bacillati</taxon>
        <taxon>Bacillota</taxon>
        <taxon>Bacilli</taxon>
        <taxon>Lactobacillales</taxon>
        <taxon>Streptococcaceae</taxon>
        <taxon>Pseudolactococcus</taxon>
    </lineage>
</organism>
<dbReference type="Proteomes" id="UP000218282">
    <property type="component" value="Unassembled WGS sequence"/>
</dbReference>
<dbReference type="AlphaFoldDB" id="A0A2A5S4Y7"/>
<sequence>MFKLKVTSSQFVLGISDDQLVLRDTTKNEDVKVNGYTLFLLEIKAVTVILL</sequence>
<dbReference type="EMBL" id="JXJW01000003">
    <property type="protein sequence ID" value="PCS08513.1"/>
    <property type="molecule type" value="Genomic_DNA"/>
</dbReference>
<protein>
    <submittedName>
        <fullName evidence="1">Uncharacterized protein</fullName>
    </submittedName>
</protein>
<accession>A0A2A5S4Y7</accession>
<name>A0A2A5S4Y7_9LACT</name>